<dbReference type="SUPFAM" id="SSF53098">
    <property type="entry name" value="Ribonuclease H-like"/>
    <property type="match status" value="1"/>
</dbReference>
<dbReference type="InterPro" id="IPR054722">
    <property type="entry name" value="PolX-like_BBD"/>
</dbReference>
<evidence type="ECO:0000256" key="3">
    <source>
        <dbReference type="ARBA" id="ARBA00022750"/>
    </source>
</evidence>
<name>A0A9R1UVF8_LACSA</name>
<dbReference type="EMBL" id="NBSK02000008">
    <property type="protein sequence ID" value="KAJ0193994.1"/>
    <property type="molecule type" value="Genomic_DNA"/>
</dbReference>
<keyword evidence="2" id="KW-0479">Metal-binding</keyword>
<dbReference type="Proteomes" id="UP000235145">
    <property type="component" value="Unassembled WGS sequence"/>
</dbReference>
<dbReference type="Pfam" id="PF07727">
    <property type="entry name" value="RVT_2"/>
    <property type="match status" value="1"/>
</dbReference>
<feature type="region of interest" description="Disordered" evidence="5">
    <location>
        <begin position="1"/>
        <end position="21"/>
    </location>
</feature>
<dbReference type="Pfam" id="PF25597">
    <property type="entry name" value="SH3_retrovirus"/>
    <property type="match status" value="1"/>
</dbReference>
<dbReference type="Gene3D" id="3.30.420.10">
    <property type="entry name" value="Ribonuclease H-like superfamily/Ribonuclease H"/>
    <property type="match status" value="1"/>
</dbReference>
<dbReference type="GO" id="GO:0046872">
    <property type="term" value="F:metal ion binding"/>
    <property type="evidence" value="ECO:0007669"/>
    <property type="project" value="UniProtKB-KW"/>
</dbReference>
<dbReference type="GO" id="GO:0003676">
    <property type="term" value="F:nucleic acid binding"/>
    <property type="evidence" value="ECO:0007669"/>
    <property type="project" value="InterPro"/>
</dbReference>
<reference evidence="7 8" key="1">
    <citation type="journal article" date="2017" name="Nat. Commun.">
        <title>Genome assembly with in vitro proximity ligation data and whole-genome triplication in lettuce.</title>
        <authorList>
            <person name="Reyes-Chin-Wo S."/>
            <person name="Wang Z."/>
            <person name="Yang X."/>
            <person name="Kozik A."/>
            <person name="Arikit S."/>
            <person name="Song C."/>
            <person name="Xia L."/>
            <person name="Froenicke L."/>
            <person name="Lavelle D.O."/>
            <person name="Truco M.J."/>
            <person name="Xia R."/>
            <person name="Zhu S."/>
            <person name="Xu C."/>
            <person name="Xu H."/>
            <person name="Xu X."/>
            <person name="Cox K."/>
            <person name="Korf I."/>
            <person name="Meyers B.C."/>
            <person name="Michelmore R.W."/>
        </authorList>
    </citation>
    <scope>NUCLEOTIDE SEQUENCE [LARGE SCALE GENOMIC DNA]</scope>
    <source>
        <strain evidence="8">cv. Salinas</strain>
        <tissue evidence="7">Seedlings</tissue>
    </source>
</reference>
<evidence type="ECO:0000256" key="4">
    <source>
        <dbReference type="ARBA" id="ARBA00022801"/>
    </source>
</evidence>
<protein>
    <recommendedName>
        <fullName evidence="6">Integrase catalytic domain-containing protein</fullName>
    </recommendedName>
</protein>
<evidence type="ECO:0000313" key="8">
    <source>
        <dbReference type="Proteomes" id="UP000235145"/>
    </source>
</evidence>
<dbReference type="Pfam" id="PF14244">
    <property type="entry name" value="Retrotran_gag_3"/>
    <property type="match status" value="1"/>
</dbReference>
<feature type="domain" description="Integrase catalytic" evidence="6">
    <location>
        <begin position="503"/>
        <end position="678"/>
    </location>
</feature>
<keyword evidence="4" id="KW-0378">Hydrolase</keyword>
<dbReference type="InterPro" id="IPR039537">
    <property type="entry name" value="Retrotran_Ty1/copia-like"/>
</dbReference>
<dbReference type="InterPro" id="IPR057670">
    <property type="entry name" value="SH3_retrovirus"/>
</dbReference>
<evidence type="ECO:0000313" key="7">
    <source>
        <dbReference type="EMBL" id="KAJ0193994.1"/>
    </source>
</evidence>
<dbReference type="GO" id="GO:0015074">
    <property type="term" value="P:DNA integration"/>
    <property type="evidence" value="ECO:0007669"/>
    <property type="project" value="InterPro"/>
</dbReference>
<gene>
    <name evidence="7" type="ORF">LSAT_V11C800396300</name>
</gene>
<dbReference type="InterPro" id="IPR013103">
    <property type="entry name" value="RVT_2"/>
</dbReference>
<comment type="caution">
    <text evidence="7">The sequence shown here is derived from an EMBL/GenBank/DDBJ whole genome shotgun (WGS) entry which is preliminary data.</text>
</comment>
<dbReference type="AlphaFoldDB" id="A0A9R1UVF8"/>
<sequence>MSGEKKTEGGSSSNTIDHNSPYYLHPSDVPKQLHVNDILTDSNYADWAQEMQNFLFAKNKIEFVDGTLAKPEKGTPEYMPWMRCDAMVKGWLATAMEKTIRDSVKYSMTASQMWKDLHERFGKESSPRAYELRQKISVARQNGTTVSTYYTNLRSLWDEASSILPLPVCTCKNCTCENGKRMLEYQEKERLYQFLMGLDSDFNVIRTQILATKPIPSLGAVYHLVAEDARQRFISGESRSAPEAAAFKTSQGKNPTFNQKNNWKIQKEKKENDYCTHCNRSGHKRDGCFKLVGHPDWWPNKKTEKGKSTVAFADTDSNPIPDLTKDQYQMFVRHFANDEKETPVRSPNMAGKSSNEEDWVIDSGCTEHIAYIPSLLKNKTNTPFESPVVIPNGDSIPLKGKGESILPGGVKLDGVLCVPDFKCNLLSALYKKNLIGAGRREGGLYRMRSNKDRRAMSTTTRTWHKRLGHASKGKLSNVDFLKSSSIEFCNKTCDSCARAKLIRNPFPVSNNKSKFAFDLIHCDIWGGYRVPSYTKANYFLTIVDDHSRAVWVFLIKHKNEASKCLIDFHKMVKNQFEKNIKKIRCDNGGEFTSNLMRDFYSKEGILLETSCPHTLQQNGVVERKHRHLLETARAIRFQASIPKRFCGECILTAAYIISRLPSKVIDNKTPYELIWNEKPKYDHMKFFGCLTYHKNMNTKGDKFEERGKPGIFLGYPSGTKGYKIFDIEEKKIVISRDVIFCENIFPFKEIIVENDELDEIPSKVFDDMTHDHETQIFDGGSAETINEPTEFLAQSDQTSASDSINTESPSAVFGSRSQTDVDNDYGPVNNDGPMFQPVTSPTEQPIHQPYFDDLVEPQNSGNRTRSTRTKFQLAKFKDFQVKLPPSVSHDAPDSNQETSTVHLISNFVSYNNFTHNHKAFLVAITSHSEPTSFSQASKDEKWRVAMKNEVTALEQNDTWEITMLPEGKRAIDSKWIYKIKFKPDGTVERYKARLVEKGFTQMEGVDYHDTFAPVAKLVTVRTLLAVTVKKNWFIHQLDVNNAFLHGDLEEEVYMKIPEGFSVKGDDRVCRLKKSIYGLKQASRNWYHKLTKFLLSLDFMQSKADHSLFLWNKNGVYLALLVYVDDVILVGNDLQQIQRTKDLLHDAFTIKDLGELKYFLGIEVARMKDGLVLSQRKYVLDILKDSGILGCKPSSFPIEQNLKLDKGEKENPVDATQYRRLVGRLLYLQATRPDVTYSVNVLSQFVSDPRQNHLDALTRVLRYLKGTAGQGVLLPKSGISV</sequence>
<keyword evidence="8" id="KW-1185">Reference proteome</keyword>
<keyword evidence="1" id="KW-0645">Protease</keyword>
<proteinExistence type="predicted"/>
<keyword evidence="3" id="KW-0064">Aspartyl protease</keyword>
<evidence type="ECO:0000259" key="6">
    <source>
        <dbReference type="PROSITE" id="PS50994"/>
    </source>
</evidence>
<dbReference type="InterPro" id="IPR012337">
    <property type="entry name" value="RNaseH-like_sf"/>
</dbReference>
<dbReference type="GO" id="GO:0006508">
    <property type="term" value="P:proteolysis"/>
    <property type="evidence" value="ECO:0007669"/>
    <property type="project" value="UniProtKB-KW"/>
</dbReference>
<evidence type="ECO:0000256" key="5">
    <source>
        <dbReference type="SAM" id="MobiDB-lite"/>
    </source>
</evidence>
<dbReference type="GO" id="GO:0004190">
    <property type="term" value="F:aspartic-type endopeptidase activity"/>
    <property type="evidence" value="ECO:0007669"/>
    <property type="project" value="UniProtKB-KW"/>
</dbReference>
<dbReference type="PANTHER" id="PTHR42648">
    <property type="entry name" value="TRANSPOSASE, PUTATIVE-RELATED"/>
    <property type="match status" value="1"/>
</dbReference>
<dbReference type="InterPro" id="IPR001584">
    <property type="entry name" value="Integrase_cat-core"/>
</dbReference>
<dbReference type="PROSITE" id="PS50994">
    <property type="entry name" value="INTEGRASE"/>
    <property type="match status" value="1"/>
</dbReference>
<dbReference type="InterPro" id="IPR029472">
    <property type="entry name" value="Copia-like_N"/>
</dbReference>
<dbReference type="PANTHER" id="PTHR42648:SF29">
    <property type="entry name" value="RNA-DIRECTED DNA POLYMERASE"/>
    <property type="match status" value="1"/>
</dbReference>
<dbReference type="InterPro" id="IPR043502">
    <property type="entry name" value="DNA/RNA_pol_sf"/>
</dbReference>
<dbReference type="InterPro" id="IPR036397">
    <property type="entry name" value="RNaseH_sf"/>
</dbReference>
<dbReference type="Pfam" id="PF22936">
    <property type="entry name" value="Pol_BBD"/>
    <property type="match status" value="1"/>
</dbReference>
<feature type="region of interest" description="Disordered" evidence="5">
    <location>
        <begin position="794"/>
        <end position="820"/>
    </location>
</feature>
<evidence type="ECO:0000256" key="2">
    <source>
        <dbReference type="ARBA" id="ARBA00022723"/>
    </source>
</evidence>
<evidence type="ECO:0000256" key="1">
    <source>
        <dbReference type="ARBA" id="ARBA00022670"/>
    </source>
</evidence>
<accession>A0A9R1UVF8</accession>
<dbReference type="Pfam" id="PF00665">
    <property type="entry name" value="rve"/>
    <property type="match status" value="1"/>
</dbReference>
<organism evidence="7 8">
    <name type="scientific">Lactuca sativa</name>
    <name type="common">Garden lettuce</name>
    <dbReference type="NCBI Taxonomy" id="4236"/>
    <lineage>
        <taxon>Eukaryota</taxon>
        <taxon>Viridiplantae</taxon>
        <taxon>Streptophyta</taxon>
        <taxon>Embryophyta</taxon>
        <taxon>Tracheophyta</taxon>
        <taxon>Spermatophyta</taxon>
        <taxon>Magnoliopsida</taxon>
        <taxon>eudicotyledons</taxon>
        <taxon>Gunneridae</taxon>
        <taxon>Pentapetalae</taxon>
        <taxon>asterids</taxon>
        <taxon>campanulids</taxon>
        <taxon>Asterales</taxon>
        <taxon>Asteraceae</taxon>
        <taxon>Cichorioideae</taxon>
        <taxon>Cichorieae</taxon>
        <taxon>Lactucinae</taxon>
        <taxon>Lactuca</taxon>
    </lineage>
</organism>
<dbReference type="SUPFAM" id="SSF56672">
    <property type="entry name" value="DNA/RNA polymerases"/>
    <property type="match status" value="1"/>
</dbReference>